<reference evidence="1 2" key="1">
    <citation type="journal article" date="2016" name="Nat. Commun.">
        <title>Thousands of microbial genomes shed light on interconnected biogeochemical processes in an aquifer system.</title>
        <authorList>
            <person name="Anantharaman K."/>
            <person name="Brown C.T."/>
            <person name="Hug L.A."/>
            <person name="Sharon I."/>
            <person name="Castelle C.J."/>
            <person name="Probst A.J."/>
            <person name="Thomas B.C."/>
            <person name="Singh A."/>
            <person name="Wilkins M.J."/>
            <person name="Karaoz U."/>
            <person name="Brodie E.L."/>
            <person name="Williams K.H."/>
            <person name="Hubbard S.S."/>
            <person name="Banfield J.F."/>
        </authorList>
    </citation>
    <scope>NUCLEOTIDE SEQUENCE [LARGE SCALE GENOMIC DNA]</scope>
</reference>
<protein>
    <submittedName>
        <fullName evidence="1">Uncharacterized protein</fullName>
    </submittedName>
</protein>
<proteinExistence type="predicted"/>
<name>A0A1F5ZV82_9BACT</name>
<dbReference type="EMBL" id="MFJM01000058">
    <property type="protein sequence ID" value="OGG16388.1"/>
    <property type="molecule type" value="Genomic_DNA"/>
</dbReference>
<evidence type="ECO:0000313" key="2">
    <source>
        <dbReference type="Proteomes" id="UP000176253"/>
    </source>
</evidence>
<organism evidence="1 2">
    <name type="scientific">Candidatus Gottesmanbacteria bacterium RIFCSPHIGHO2_02_FULL_39_14</name>
    <dbReference type="NCBI Taxonomy" id="1798383"/>
    <lineage>
        <taxon>Bacteria</taxon>
        <taxon>Candidatus Gottesmaniibacteriota</taxon>
    </lineage>
</organism>
<dbReference type="AlphaFoldDB" id="A0A1F5ZV82"/>
<evidence type="ECO:0000313" key="1">
    <source>
        <dbReference type="EMBL" id="OGG16388.1"/>
    </source>
</evidence>
<sequence>MEPKPRYLDRRAFLKIAGTLAADVLLGGGCISRLDTPLATSEAAAPLTEEERQQRDEEYRLRELENWRRELSAANLSLAEEADFYAYRADGLYYINDEATDRETARTAYQFVADNLASVGHETPIGALLNKNVKVVDDRLWFLFDLNSEEKKAFTRPNTLTSLAWNMTADGIYGAIRHNISNIPKEGTLLLKWEFVTKDSLFPGGIYGSDIMTELILRLAENQRMGNTTLEGYMIAPLLRQHFLELTIGDQKDDPAGAFNSVQEELRQVSPDDLNPGGLLFRHPTLYRADFFDQNNFRRLLTGELLTADPSAYVASGAQITHGTPVRILGFAPGPGYKISHKIDGILPVYEPRIYAKICLPIHPPTNRSNITELRNQVTVDNVFTNYWVDVENLAVAIMQWPD</sequence>
<comment type="caution">
    <text evidence="1">The sequence shown here is derived from an EMBL/GenBank/DDBJ whole genome shotgun (WGS) entry which is preliminary data.</text>
</comment>
<gene>
    <name evidence="1" type="ORF">A3D78_04965</name>
</gene>
<dbReference type="Proteomes" id="UP000176253">
    <property type="component" value="Unassembled WGS sequence"/>
</dbReference>
<dbReference type="PROSITE" id="PS51318">
    <property type="entry name" value="TAT"/>
    <property type="match status" value="1"/>
</dbReference>
<dbReference type="InterPro" id="IPR006311">
    <property type="entry name" value="TAT_signal"/>
</dbReference>
<accession>A0A1F5ZV82</accession>
<dbReference type="STRING" id="1798383.A3D78_04965"/>